<dbReference type="PANTHER" id="PTHR32015:SF9">
    <property type="entry name" value="LIPASE RELATED-RELATED"/>
    <property type="match status" value="1"/>
</dbReference>
<evidence type="ECO:0000256" key="1">
    <source>
        <dbReference type="SAM" id="SignalP"/>
    </source>
</evidence>
<feature type="chain" id="PRO_5040459509" evidence="1">
    <location>
        <begin position="19"/>
        <end position="336"/>
    </location>
</feature>
<keyword evidence="1" id="KW-0732">Signal</keyword>
<organism evidence="2 3">
    <name type="scientific">Caenorhabditis angaria</name>
    <dbReference type="NCBI Taxonomy" id="860376"/>
    <lineage>
        <taxon>Eukaryota</taxon>
        <taxon>Metazoa</taxon>
        <taxon>Ecdysozoa</taxon>
        <taxon>Nematoda</taxon>
        <taxon>Chromadorea</taxon>
        <taxon>Rhabditida</taxon>
        <taxon>Rhabditina</taxon>
        <taxon>Rhabditomorpha</taxon>
        <taxon>Rhabditoidea</taxon>
        <taxon>Rhabditidae</taxon>
        <taxon>Peloderinae</taxon>
        <taxon>Caenorhabditis</taxon>
    </lineage>
</organism>
<feature type="signal peptide" evidence="1">
    <location>
        <begin position="1"/>
        <end position="18"/>
    </location>
</feature>
<name>A0A9P1J6D2_9PELO</name>
<dbReference type="SUPFAM" id="SSF53474">
    <property type="entry name" value="alpha/beta-Hydrolases"/>
    <property type="match status" value="1"/>
</dbReference>
<dbReference type="Proteomes" id="UP001152747">
    <property type="component" value="Unassembled WGS sequence"/>
</dbReference>
<accession>A0A9P1J6D2</accession>
<dbReference type="Pfam" id="PF01674">
    <property type="entry name" value="Lipase_2"/>
    <property type="match status" value="1"/>
</dbReference>
<dbReference type="AlphaFoldDB" id="A0A9P1J6D2"/>
<reference evidence="2" key="1">
    <citation type="submission" date="2022-11" db="EMBL/GenBank/DDBJ databases">
        <authorList>
            <person name="Kikuchi T."/>
        </authorList>
    </citation>
    <scope>NUCLEOTIDE SEQUENCE</scope>
    <source>
        <strain evidence="2">PS1010</strain>
    </source>
</reference>
<protein>
    <submittedName>
        <fullName evidence="2">Uncharacterized protein</fullName>
    </submittedName>
</protein>
<dbReference type="FunFam" id="3.40.50.1820:FF:000191">
    <property type="entry name" value="LIPaSe related"/>
    <property type="match status" value="1"/>
</dbReference>
<dbReference type="PANTHER" id="PTHR32015">
    <property type="entry name" value="FASTING INDUCED LIPASE"/>
    <property type="match status" value="1"/>
</dbReference>
<sequence length="336" mass="37482">MLNFYNILILAFCGFGMADIFGPISDHFVNHLNKKPKRNDNLIRQIKATGETGSFGGKILAEEKINHTPIIFIHGNSDSALKHGDNIFQGGWNGLLEYFLARDYSLSELYGITYGDRNIMSSFNRKFDCETLMMHRRFIESVLQYTKSEKVNIIAHSMGVSIARKVIQGGIFEFNDEKCDLGANIANSIETFIALAGANYGMCPCEAAISFAACGTKTGFFPGECPSSTCSSQEVSEEMNKCATVKYSQFLTSLNENQDNKKDAMFVASFWSDDDEVLGKGNMVWGKHTSLVPNSDIKKIYRGLKHLEMKTLTAADQYNLIRRADAIEKELEANTI</sequence>
<keyword evidence="3" id="KW-1185">Reference proteome</keyword>
<comment type="caution">
    <text evidence="2">The sequence shown here is derived from an EMBL/GenBank/DDBJ whole genome shotgun (WGS) entry which is preliminary data.</text>
</comment>
<gene>
    <name evidence="2" type="ORF">CAMP_LOCUS18381</name>
</gene>
<dbReference type="GO" id="GO:0016042">
    <property type="term" value="P:lipid catabolic process"/>
    <property type="evidence" value="ECO:0007669"/>
    <property type="project" value="InterPro"/>
</dbReference>
<dbReference type="InterPro" id="IPR002918">
    <property type="entry name" value="Lipase_EstA/Esterase_EstB"/>
</dbReference>
<dbReference type="OrthoDB" id="5786192at2759"/>
<dbReference type="Gene3D" id="3.40.50.1820">
    <property type="entry name" value="alpha/beta hydrolase"/>
    <property type="match status" value="1"/>
</dbReference>
<dbReference type="EMBL" id="CANHGI010000006">
    <property type="protein sequence ID" value="CAI5455744.1"/>
    <property type="molecule type" value="Genomic_DNA"/>
</dbReference>
<evidence type="ECO:0000313" key="2">
    <source>
        <dbReference type="EMBL" id="CAI5455744.1"/>
    </source>
</evidence>
<evidence type="ECO:0000313" key="3">
    <source>
        <dbReference type="Proteomes" id="UP001152747"/>
    </source>
</evidence>
<dbReference type="InterPro" id="IPR029058">
    <property type="entry name" value="AB_hydrolase_fold"/>
</dbReference>
<dbReference type="GO" id="GO:0016298">
    <property type="term" value="F:lipase activity"/>
    <property type="evidence" value="ECO:0007669"/>
    <property type="project" value="TreeGrafter"/>
</dbReference>
<proteinExistence type="predicted"/>